<keyword evidence="1" id="KW-1133">Transmembrane helix</keyword>
<keyword evidence="3" id="KW-1185">Reference proteome</keyword>
<feature type="transmembrane region" description="Helical" evidence="1">
    <location>
        <begin position="20"/>
        <end position="38"/>
    </location>
</feature>
<proteinExistence type="predicted"/>
<reference evidence="2 3" key="1">
    <citation type="submission" date="2020-08" db="EMBL/GenBank/DDBJ databases">
        <title>Genomic Encyclopedia of Type Strains, Phase IV (KMG-IV): sequencing the most valuable type-strain genomes for metagenomic binning, comparative biology and taxonomic classification.</title>
        <authorList>
            <person name="Goeker M."/>
        </authorList>
    </citation>
    <scope>NUCLEOTIDE SEQUENCE [LARGE SCALE GENOMIC DNA]</scope>
    <source>
        <strain evidence="2 3">DSM 26385</strain>
    </source>
</reference>
<dbReference type="EMBL" id="JACIDU010000014">
    <property type="protein sequence ID" value="MBB4104694.1"/>
    <property type="molecule type" value="Genomic_DNA"/>
</dbReference>
<evidence type="ECO:0000313" key="3">
    <source>
        <dbReference type="Proteomes" id="UP000584824"/>
    </source>
</evidence>
<keyword evidence="1" id="KW-0472">Membrane</keyword>
<keyword evidence="1" id="KW-0812">Transmembrane</keyword>
<feature type="transmembrane region" description="Helical" evidence="1">
    <location>
        <begin position="44"/>
        <end position="65"/>
    </location>
</feature>
<accession>A0A7W6P3C0</accession>
<gene>
    <name evidence="2" type="ORF">GGQ66_003273</name>
</gene>
<evidence type="ECO:0000313" key="2">
    <source>
        <dbReference type="EMBL" id="MBB4104694.1"/>
    </source>
</evidence>
<evidence type="ECO:0008006" key="4">
    <source>
        <dbReference type="Google" id="ProtNLM"/>
    </source>
</evidence>
<protein>
    <recommendedName>
        <fullName evidence="4">DUF2333 family protein</fullName>
    </recommendedName>
</protein>
<sequence length="371" mass="41547">MLDPVYAFFRSLLAGIRRGFGLAFAAIVWPFLAVHGWYRDRGLIIKAAVGGIIVLFLGFNAYFFWQTQRWTGFDPDYVAKYDLAARTTVAGQELPSTTGAKACQPSAIVDVTADLIKFNVDDNAWISSMLAYRAGFFGVDWDNTPFFDNKASFQRGINQAVRRTATELVDSLGRVRGTSGINPDLQDARGNMQFDEYSWYFGLSPFGPKTPTPSYYRAAEKSLRKFNTSLAACGATFDTRADNFVQFLDRIASDLGSTSQILSDRSETAARGWFDFRADDRFWFAYGQLYGYYGLLSAAGADFSQVIRERNLTQVWAGTLAQTRAALNVQPWIISNGKEDGMFMPSHLSTMGFRILRVRSNLVELRGVLDR</sequence>
<evidence type="ECO:0000256" key="1">
    <source>
        <dbReference type="SAM" id="Phobius"/>
    </source>
</evidence>
<comment type="caution">
    <text evidence="2">The sequence shown here is derived from an EMBL/GenBank/DDBJ whole genome shotgun (WGS) entry which is preliminary data.</text>
</comment>
<dbReference type="RefSeq" id="WP_183793777.1">
    <property type="nucleotide sequence ID" value="NZ_JACIDU010000014.1"/>
</dbReference>
<organism evidence="2 3">
    <name type="scientific">Allorhizobium borbori</name>
    <dbReference type="NCBI Taxonomy" id="485907"/>
    <lineage>
        <taxon>Bacteria</taxon>
        <taxon>Pseudomonadati</taxon>
        <taxon>Pseudomonadota</taxon>
        <taxon>Alphaproteobacteria</taxon>
        <taxon>Hyphomicrobiales</taxon>
        <taxon>Rhizobiaceae</taxon>
        <taxon>Rhizobium/Agrobacterium group</taxon>
        <taxon>Allorhizobium</taxon>
    </lineage>
</organism>
<dbReference type="AlphaFoldDB" id="A0A7W6P3C0"/>
<dbReference type="Proteomes" id="UP000584824">
    <property type="component" value="Unassembled WGS sequence"/>
</dbReference>
<name>A0A7W6P3C0_9HYPH</name>
<dbReference type="InterPro" id="IPR016936">
    <property type="entry name" value="UCP029693"/>
</dbReference>
<dbReference type="Pfam" id="PF10095">
    <property type="entry name" value="DUF2333"/>
    <property type="match status" value="1"/>
</dbReference>